<feature type="compositionally biased region" description="Polar residues" evidence="1">
    <location>
        <begin position="1"/>
        <end position="10"/>
    </location>
</feature>
<evidence type="ECO:0000256" key="1">
    <source>
        <dbReference type="SAM" id="MobiDB-lite"/>
    </source>
</evidence>
<reference evidence="2 3" key="1">
    <citation type="submission" date="2013-07" db="EMBL/GenBank/DDBJ databases">
        <title>The Genome Sequence of Cryptococcus heveanensis BCC8398.</title>
        <authorList>
            <consortium name="The Broad Institute Genome Sequencing Platform"/>
            <person name="Cuomo C."/>
            <person name="Litvintseva A."/>
            <person name="Chen Y."/>
            <person name="Heitman J."/>
            <person name="Sun S."/>
            <person name="Springer D."/>
            <person name="Dromer F."/>
            <person name="Young S.K."/>
            <person name="Zeng Q."/>
            <person name="Gargeya S."/>
            <person name="Fitzgerald M."/>
            <person name="Abouelleil A."/>
            <person name="Alvarado L."/>
            <person name="Berlin A.M."/>
            <person name="Chapman S.B."/>
            <person name="Dewar J."/>
            <person name="Goldberg J."/>
            <person name="Griggs A."/>
            <person name="Gujja S."/>
            <person name="Hansen M."/>
            <person name="Howarth C."/>
            <person name="Imamovic A."/>
            <person name="Larimer J."/>
            <person name="McCowan C."/>
            <person name="Murphy C."/>
            <person name="Pearson M."/>
            <person name="Priest M."/>
            <person name="Roberts A."/>
            <person name="Saif S."/>
            <person name="Shea T."/>
            <person name="Sykes S."/>
            <person name="Wortman J."/>
            <person name="Nusbaum C."/>
            <person name="Birren B."/>
        </authorList>
    </citation>
    <scope>NUCLEOTIDE SEQUENCE [LARGE SCALE GENOMIC DNA]</scope>
    <source>
        <strain evidence="2 3">BCC8398</strain>
    </source>
</reference>
<dbReference type="Proteomes" id="UP000092666">
    <property type="component" value="Unassembled WGS sequence"/>
</dbReference>
<reference evidence="3" key="2">
    <citation type="submission" date="2013-12" db="EMBL/GenBank/DDBJ databases">
        <title>Evolution of pathogenesis and genome organization in the Tremellales.</title>
        <authorList>
            <person name="Cuomo C."/>
            <person name="Litvintseva A."/>
            <person name="Heitman J."/>
            <person name="Chen Y."/>
            <person name="Sun S."/>
            <person name="Springer D."/>
            <person name="Dromer F."/>
            <person name="Young S."/>
            <person name="Zeng Q."/>
            <person name="Chapman S."/>
            <person name="Gujja S."/>
            <person name="Saif S."/>
            <person name="Birren B."/>
        </authorList>
    </citation>
    <scope>NUCLEOTIDE SEQUENCE [LARGE SCALE GENOMIC DNA]</scope>
    <source>
        <strain evidence="3">BCC8398</strain>
    </source>
</reference>
<accession>A0A1B9GLI4</accession>
<gene>
    <name evidence="2" type="ORF">I316_06419</name>
</gene>
<protein>
    <recommendedName>
        <fullName evidence="4">Bacterial CdiA-CT RNAse A domain-containing protein</fullName>
    </recommendedName>
</protein>
<name>A0A1B9GLI4_9TREE</name>
<organism evidence="2 3">
    <name type="scientific">Kwoniella heveanensis BCC8398</name>
    <dbReference type="NCBI Taxonomy" id="1296120"/>
    <lineage>
        <taxon>Eukaryota</taxon>
        <taxon>Fungi</taxon>
        <taxon>Dikarya</taxon>
        <taxon>Basidiomycota</taxon>
        <taxon>Agaricomycotina</taxon>
        <taxon>Tremellomycetes</taxon>
        <taxon>Tremellales</taxon>
        <taxon>Cryptococcaceae</taxon>
        <taxon>Kwoniella</taxon>
    </lineage>
</organism>
<feature type="region of interest" description="Disordered" evidence="1">
    <location>
        <begin position="1"/>
        <end position="21"/>
    </location>
</feature>
<evidence type="ECO:0008006" key="4">
    <source>
        <dbReference type="Google" id="ProtNLM"/>
    </source>
</evidence>
<evidence type="ECO:0000313" key="3">
    <source>
        <dbReference type="Proteomes" id="UP000092666"/>
    </source>
</evidence>
<dbReference type="AlphaFoldDB" id="A0A1B9GLI4"/>
<dbReference type="EMBL" id="KI669512">
    <property type="protein sequence ID" value="OCF31821.1"/>
    <property type="molecule type" value="Genomic_DNA"/>
</dbReference>
<keyword evidence="3" id="KW-1185">Reference proteome</keyword>
<proteinExistence type="predicted"/>
<evidence type="ECO:0000313" key="2">
    <source>
        <dbReference type="EMBL" id="OCF31821.1"/>
    </source>
</evidence>
<sequence>MASVDSTEQRPPNRWISGMRSDWDQNRTRVAALRSSYERAVDDLSNTYYDDDIAAKYPRDISDSITRQHVEDLKSDKVANSVIEKSLAVMDHSDSAPMTITSRWAQKATVTAKRPDTMTDLACFDFHSGPKTGSTMKTIRVYLAHRPSGSAAGSAGTEAPTIPENEAFREQIHRAISYGTELSLTGAYRQTPQGSRPNPTSVTRIAKEINANSSMISDAAFAGQQRLKDRGKTDDWVFSMTDARFTHDETQRTGSSPVLEGTIIGKSTTEYDDHGRPFTLSNVPIRVDVSVSDGFWPSSPLH</sequence>